<feature type="domain" description="FMN-binding" evidence="18">
    <location>
        <begin position="146"/>
        <end position="243"/>
    </location>
</feature>
<comment type="function">
    <text evidence="16">NQR complex catalyzes the reduction of ubiquinone-1 to ubiquinol by two successive reactions, coupled with the transport of Na(+) ions from the cytoplasm to the periplasm. NqrA to NqrE are probably involved in the second step, the conversion of ubisemiquinone to ubiquinol.</text>
</comment>
<comment type="subunit">
    <text evidence="16 17">Composed of six subunits; NqrA, NqrB, NqrC, NqrD, NqrE and NqrF.</text>
</comment>
<keyword evidence="12 16" id="KW-0406">Ion transport</keyword>
<dbReference type="Pfam" id="PF04205">
    <property type="entry name" value="FMN_bind"/>
    <property type="match status" value="1"/>
</dbReference>
<evidence type="ECO:0000313" key="19">
    <source>
        <dbReference type="EMBL" id="AJE19217.1"/>
    </source>
</evidence>
<evidence type="ECO:0000256" key="6">
    <source>
        <dbReference type="ARBA" id="ARBA00022643"/>
    </source>
</evidence>
<evidence type="ECO:0000259" key="18">
    <source>
        <dbReference type="SMART" id="SM00900"/>
    </source>
</evidence>
<keyword evidence="6 16" id="KW-0288">FMN</keyword>
<keyword evidence="15 16" id="KW-0739">Sodium transport</keyword>
<gene>
    <name evidence="16" type="primary">nqrC</name>
    <name evidence="19" type="ORF">NELON_10055</name>
</gene>
<evidence type="ECO:0000256" key="12">
    <source>
        <dbReference type="ARBA" id="ARBA00023065"/>
    </source>
</evidence>
<keyword evidence="7 16" id="KW-0812">Transmembrane</keyword>
<accession>A0A0B5CJI2</accession>
<reference evidence="20" key="1">
    <citation type="submission" date="2014-05" db="EMBL/GenBank/DDBJ databases">
        <title>Complete Genome sequence of Neisseria elongata subsp. glycolytica.</title>
        <authorList>
            <person name="Veyrier F.J."/>
            <person name="Taha M.-K."/>
        </authorList>
    </citation>
    <scope>NUCLEOTIDE SEQUENCE [LARGE SCALE GENOMIC DNA]</scope>
    <source>
        <strain evidence="20">ATCC 29315</strain>
    </source>
</reference>
<dbReference type="RefSeq" id="WP_009425722.1">
    <property type="nucleotide sequence ID" value="NZ_CP007726.1"/>
</dbReference>
<dbReference type="SMART" id="SM00900">
    <property type="entry name" value="FMN_bind"/>
    <property type="match status" value="1"/>
</dbReference>
<dbReference type="GO" id="GO:0005886">
    <property type="term" value="C:plasma membrane"/>
    <property type="evidence" value="ECO:0007669"/>
    <property type="project" value="UniProtKB-SubCell"/>
</dbReference>
<keyword evidence="9 16" id="KW-1133">Transmembrane helix</keyword>
<keyword evidence="14 16" id="KW-0472">Membrane</keyword>
<dbReference type="HOGENOM" id="CLU_077882_0_1_4"/>
<evidence type="ECO:0000256" key="8">
    <source>
        <dbReference type="ARBA" id="ARBA00022967"/>
    </source>
</evidence>
<dbReference type="GO" id="GO:0006814">
    <property type="term" value="P:sodium ion transport"/>
    <property type="evidence" value="ECO:0007669"/>
    <property type="project" value="UniProtKB-UniRule"/>
</dbReference>
<keyword evidence="13 16" id="KW-0830">Ubiquinone</keyword>
<dbReference type="HAMAP" id="MF_00427">
    <property type="entry name" value="NqrC"/>
    <property type="match status" value="1"/>
</dbReference>
<evidence type="ECO:0000256" key="9">
    <source>
        <dbReference type="ARBA" id="ARBA00022989"/>
    </source>
</evidence>
<dbReference type="PANTHER" id="PTHR37838">
    <property type="entry name" value="NA(+)-TRANSLOCATING NADH-QUINONE REDUCTASE SUBUNIT C"/>
    <property type="match status" value="1"/>
</dbReference>
<comment type="caution">
    <text evidence="16">Lacks conserved residue(s) required for the propagation of feature annotation.</text>
</comment>
<name>A0A0B5CJI2_NEIEG</name>
<sequence>MAKKFDKDSFSGTLIVVLAVSLICSVIVAGAVVGLKPVQEKQKVQDKQSYILSVAGLLDKNTDISKTFADRIEQRVVDLATGEYVKDAPKDFSARVAAKDPAQSIQIKPEDDLAGIKSRAKYTEVYLVKGDDGKVSQIILPMHGNGLWSVMYGFVAIQPDGNTINGITYYDQGETPGLGGEIGNPLWQQKFVGKKLFDEQGKLALHVGKGAGSDKEHGVDALSGASLTSKGVQGSFDYWFGENGYIPYLNKLKSAGAQ</sequence>
<keyword evidence="8 16" id="KW-1278">Translocase</keyword>
<proteinExistence type="inferred from homology"/>
<reference evidence="19 20" key="2">
    <citation type="journal article" date="2015" name="PLoS Genet.">
        <title>Common Cell Shape Evolution of Two Nasopharyngeal Pathogens.</title>
        <authorList>
            <person name="Veyrier F.J."/>
            <person name="Biais N."/>
            <person name="Morales P."/>
            <person name="Belkacem N."/>
            <person name="Guilhen C."/>
            <person name="Ranjeva S."/>
            <person name="Sismeiro O."/>
            <person name="Pehau-Arnaudet G."/>
            <person name="Rocha E.P."/>
            <person name="Werts C."/>
            <person name="Taha M.K."/>
            <person name="Boneca I.G."/>
        </authorList>
    </citation>
    <scope>NUCLEOTIDE SEQUENCE [LARGE SCALE GENOMIC DNA]</scope>
    <source>
        <strain evidence="19 20">ATCC 29315</strain>
    </source>
</reference>
<evidence type="ECO:0000256" key="7">
    <source>
        <dbReference type="ARBA" id="ARBA00022692"/>
    </source>
</evidence>
<evidence type="ECO:0000256" key="5">
    <source>
        <dbReference type="ARBA" id="ARBA00022630"/>
    </source>
</evidence>
<dbReference type="GeneID" id="64349458"/>
<evidence type="ECO:0000256" key="4">
    <source>
        <dbReference type="ARBA" id="ARBA00022553"/>
    </source>
</evidence>
<comment type="catalytic activity">
    <reaction evidence="16 17">
        <text>a ubiquinone + n Na(+)(in) + NADH + H(+) = a ubiquinol + n Na(+)(out) + NAD(+)</text>
        <dbReference type="Rhea" id="RHEA:47748"/>
        <dbReference type="Rhea" id="RHEA-COMP:9565"/>
        <dbReference type="Rhea" id="RHEA-COMP:9566"/>
        <dbReference type="ChEBI" id="CHEBI:15378"/>
        <dbReference type="ChEBI" id="CHEBI:16389"/>
        <dbReference type="ChEBI" id="CHEBI:17976"/>
        <dbReference type="ChEBI" id="CHEBI:29101"/>
        <dbReference type="ChEBI" id="CHEBI:57540"/>
        <dbReference type="ChEBI" id="CHEBI:57945"/>
        <dbReference type="EC" id="7.2.1.1"/>
    </reaction>
</comment>
<protein>
    <recommendedName>
        <fullName evidence="16 17">Na(+)-translocating NADH-quinone reductase subunit C</fullName>
        <shortName evidence="16 17">Na(+)-NQR subunit C</shortName>
        <shortName evidence="16 17">Na(+)-translocating NQR subunit C</shortName>
        <ecNumber evidence="16 17">7.2.1.1</ecNumber>
    </recommendedName>
    <alternativeName>
        <fullName evidence="16 17">NQR complex subunit C</fullName>
    </alternativeName>
    <alternativeName>
        <fullName evidence="16 17">NQR-1 subunit C</fullName>
    </alternativeName>
</protein>
<dbReference type="EMBL" id="CP007726">
    <property type="protein sequence ID" value="AJE19217.1"/>
    <property type="molecule type" value="Genomic_DNA"/>
</dbReference>
<keyword evidence="5 16" id="KW-0285">Flavoprotein</keyword>
<dbReference type="NCBIfam" id="NF003749">
    <property type="entry name" value="PRK05346.1-5"/>
    <property type="match status" value="1"/>
</dbReference>
<evidence type="ECO:0000256" key="3">
    <source>
        <dbReference type="ARBA" id="ARBA00022519"/>
    </source>
</evidence>
<evidence type="ECO:0000256" key="2">
    <source>
        <dbReference type="ARBA" id="ARBA00022475"/>
    </source>
</evidence>
<dbReference type="Proteomes" id="UP000031392">
    <property type="component" value="Chromosome"/>
</dbReference>
<keyword evidence="3" id="KW-0997">Cell inner membrane</keyword>
<dbReference type="InterPro" id="IPR010204">
    <property type="entry name" value="NqrC"/>
</dbReference>
<dbReference type="AlphaFoldDB" id="A0A0B5CJI2"/>
<keyword evidence="11 16" id="KW-0915">Sodium</keyword>
<evidence type="ECO:0000256" key="10">
    <source>
        <dbReference type="ARBA" id="ARBA00023027"/>
    </source>
</evidence>
<dbReference type="NCBIfam" id="TIGR01938">
    <property type="entry name" value="nqrC"/>
    <property type="match status" value="1"/>
</dbReference>
<keyword evidence="2 16" id="KW-1003">Cell membrane</keyword>
<evidence type="ECO:0000256" key="1">
    <source>
        <dbReference type="ARBA" id="ARBA00022448"/>
    </source>
</evidence>
<feature type="modified residue" description="FMN phosphoryl serine" evidence="16">
    <location>
        <position position="226"/>
    </location>
</feature>
<organism evidence="19 20">
    <name type="scientific">Neisseria elongata subsp. glycolytica ATCC 29315</name>
    <dbReference type="NCBI Taxonomy" id="546263"/>
    <lineage>
        <taxon>Bacteria</taxon>
        <taxon>Pseudomonadati</taxon>
        <taxon>Pseudomonadota</taxon>
        <taxon>Betaproteobacteria</taxon>
        <taxon>Neisseriales</taxon>
        <taxon>Neisseriaceae</taxon>
        <taxon>Neisseria</taxon>
    </lineage>
</organism>
<dbReference type="PATRIC" id="fig|546263.7.peg.2157"/>
<keyword evidence="10 16" id="KW-0520">NAD</keyword>
<dbReference type="GO" id="GO:0016655">
    <property type="term" value="F:oxidoreductase activity, acting on NAD(P)H, quinone or similar compound as acceptor"/>
    <property type="evidence" value="ECO:0007669"/>
    <property type="project" value="UniProtKB-UniRule"/>
</dbReference>
<comment type="similarity">
    <text evidence="16 17">Belongs to the NqrC family.</text>
</comment>
<evidence type="ECO:0000256" key="14">
    <source>
        <dbReference type="ARBA" id="ARBA00023136"/>
    </source>
</evidence>
<keyword evidence="1 16" id="KW-0813">Transport</keyword>
<dbReference type="KEGG" id="nel:NELON_10055"/>
<keyword evidence="4 16" id="KW-0597">Phosphoprotein</keyword>
<evidence type="ECO:0000313" key="20">
    <source>
        <dbReference type="Proteomes" id="UP000031392"/>
    </source>
</evidence>
<dbReference type="GO" id="GO:0010181">
    <property type="term" value="F:FMN binding"/>
    <property type="evidence" value="ECO:0007669"/>
    <property type="project" value="UniProtKB-UniRule"/>
</dbReference>
<feature type="transmembrane region" description="Helical" evidence="16">
    <location>
        <begin position="12"/>
        <end position="35"/>
    </location>
</feature>
<comment type="subcellular location">
    <subcellularLocation>
        <location evidence="16">Cell membrane</location>
        <topology evidence="16">Single-pass membrane protein</topology>
    </subcellularLocation>
</comment>
<evidence type="ECO:0000256" key="17">
    <source>
        <dbReference type="PIRNR" id="PIRNR009437"/>
    </source>
</evidence>
<evidence type="ECO:0000256" key="13">
    <source>
        <dbReference type="ARBA" id="ARBA00023075"/>
    </source>
</evidence>
<evidence type="ECO:0000256" key="15">
    <source>
        <dbReference type="ARBA" id="ARBA00023201"/>
    </source>
</evidence>
<dbReference type="NCBIfam" id="NF003746">
    <property type="entry name" value="PRK05346.1-1"/>
    <property type="match status" value="1"/>
</dbReference>
<dbReference type="EC" id="7.2.1.1" evidence="16 17"/>
<evidence type="ECO:0000256" key="11">
    <source>
        <dbReference type="ARBA" id="ARBA00023053"/>
    </source>
</evidence>
<evidence type="ECO:0000256" key="16">
    <source>
        <dbReference type="HAMAP-Rule" id="MF_00427"/>
    </source>
</evidence>
<comment type="caution">
    <text evidence="16">The residue potentially involved in the covalent binding of FMN is a Ser instead of a Thr.</text>
</comment>
<dbReference type="PANTHER" id="PTHR37838:SF1">
    <property type="entry name" value="NA(+)-TRANSLOCATING NADH-QUINONE REDUCTASE SUBUNIT C"/>
    <property type="match status" value="1"/>
</dbReference>
<dbReference type="InterPro" id="IPR007329">
    <property type="entry name" value="FMN-bd"/>
</dbReference>
<keyword evidence="20" id="KW-1185">Reference proteome</keyword>
<comment type="cofactor">
    <cofactor evidence="16 17">
        <name>FMN</name>
        <dbReference type="ChEBI" id="CHEBI:58210"/>
    </cofactor>
</comment>
<dbReference type="PIRSF" id="PIRSF009437">
    <property type="entry name" value="NQR-1_subunit_C"/>
    <property type="match status" value="1"/>
</dbReference>